<keyword evidence="5" id="KW-0131">Cell cycle</keyword>
<dbReference type="HAMAP" id="MF_00671">
    <property type="entry name" value="TolB"/>
    <property type="match status" value="1"/>
</dbReference>
<dbReference type="InterPro" id="IPR011659">
    <property type="entry name" value="WD40"/>
</dbReference>
<dbReference type="PANTHER" id="PTHR36842">
    <property type="entry name" value="PROTEIN TOLB HOMOLOG"/>
    <property type="match status" value="1"/>
</dbReference>
<feature type="domain" description="TolB N-terminal" evidence="6">
    <location>
        <begin position="56"/>
        <end position="155"/>
    </location>
</feature>
<dbReference type="SUPFAM" id="SSF69304">
    <property type="entry name" value="Tricorn protease N-terminal domain"/>
    <property type="match status" value="1"/>
</dbReference>
<evidence type="ECO:0000256" key="4">
    <source>
        <dbReference type="ARBA" id="ARBA00022764"/>
    </source>
</evidence>
<dbReference type="Pfam" id="PF07676">
    <property type="entry name" value="PD40"/>
    <property type="match status" value="5"/>
</dbReference>
<dbReference type="EMBL" id="CYHH01000001">
    <property type="protein sequence ID" value="CUB04661.1"/>
    <property type="molecule type" value="Genomic_DNA"/>
</dbReference>
<organism evidence="7 8">
    <name type="scientific">Tepidiphilus thermophilus</name>
    <dbReference type="NCBI Taxonomy" id="876478"/>
    <lineage>
        <taxon>Bacteria</taxon>
        <taxon>Pseudomonadati</taxon>
        <taxon>Pseudomonadota</taxon>
        <taxon>Hydrogenophilia</taxon>
        <taxon>Hydrogenophilales</taxon>
        <taxon>Hydrogenophilaceae</taxon>
        <taxon>Tepidiphilus</taxon>
    </lineage>
</organism>
<dbReference type="Proteomes" id="UP000182108">
    <property type="component" value="Unassembled WGS sequence"/>
</dbReference>
<dbReference type="Pfam" id="PF04052">
    <property type="entry name" value="TolB_N"/>
    <property type="match status" value="1"/>
</dbReference>
<evidence type="ECO:0000256" key="3">
    <source>
        <dbReference type="ARBA" id="ARBA00022729"/>
    </source>
</evidence>
<reference evidence="8" key="1">
    <citation type="submission" date="2015-08" db="EMBL/GenBank/DDBJ databases">
        <authorList>
            <person name="Babu N.S."/>
            <person name="Beckwith C.J."/>
            <person name="Beseler K.G."/>
            <person name="Brison A."/>
            <person name="Carone J.V."/>
            <person name="Caskin T.P."/>
            <person name="Diamond M."/>
            <person name="Durham M.E."/>
            <person name="Foxe J.M."/>
            <person name="Go M."/>
            <person name="Henderson B.A."/>
            <person name="Jones I.B."/>
            <person name="McGettigan J.A."/>
            <person name="Micheletti S.J."/>
            <person name="Nasrallah M.E."/>
            <person name="Ortiz D."/>
            <person name="Piller C.R."/>
            <person name="Privatt S.R."/>
            <person name="Schneider S.L."/>
            <person name="Sharp S."/>
            <person name="Smith T.C."/>
            <person name="Stanton J.D."/>
            <person name="Ullery H.E."/>
            <person name="Wilson R.J."/>
            <person name="Serrano M.G."/>
            <person name="Buck G."/>
            <person name="Lee V."/>
            <person name="Wang Y."/>
            <person name="Carvalho R."/>
            <person name="Voegtly L."/>
            <person name="Shi R."/>
            <person name="Duckworth R."/>
            <person name="Johnson A."/>
            <person name="Loviza R."/>
            <person name="Walstead R."/>
            <person name="Shah Z."/>
            <person name="Kiflezghi M."/>
            <person name="Wade K."/>
            <person name="Ball S.L."/>
            <person name="Bradley K.W."/>
            <person name="Asai D.J."/>
            <person name="Bowman C.A."/>
            <person name="Russell D.A."/>
            <person name="Pope W.H."/>
            <person name="Jacobs-Sera D."/>
            <person name="Hendrix R.W."/>
            <person name="Hatfull G.F."/>
        </authorList>
    </citation>
    <scope>NUCLEOTIDE SEQUENCE [LARGE SCALE GENOMIC DNA]</scope>
    <source>
        <strain evidence="8">JCM 19170</strain>
    </source>
</reference>
<keyword evidence="5" id="KW-0132">Cell division</keyword>
<keyword evidence="8" id="KW-1185">Reference proteome</keyword>
<gene>
    <name evidence="5" type="primary">tolB</name>
    <name evidence="7" type="ORF">Ga0061068_10110</name>
</gene>
<evidence type="ECO:0000256" key="2">
    <source>
        <dbReference type="ARBA" id="ARBA00009820"/>
    </source>
</evidence>
<dbReference type="NCBIfam" id="TIGR02800">
    <property type="entry name" value="propeller_TolB"/>
    <property type="match status" value="1"/>
</dbReference>
<name>A0A0K6INJ9_9PROT</name>
<evidence type="ECO:0000259" key="6">
    <source>
        <dbReference type="Pfam" id="PF04052"/>
    </source>
</evidence>
<comment type="similarity">
    <text evidence="2 5">Belongs to the TolB family.</text>
</comment>
<dbReference type="AlphaFoldDB" id="A0A0K6INJ9"/>
<dbReference type="InterPro" id="IPR014167">
    <property type="entry name" value="Tol-Pal_TolB"/>
</dbReference>
<comment type="subcellular location">
    <subcellularLocation>
        <location evidence="1 5">Periplasm</location>
    </subcellularLocation>
</comment>
<evidence type="ECO:0000256" key="5">
    <source>
        <dbReference type="HAMAP-Rule" id="MF_00671"/>
    </source>
</evidence>
<dbReference type="GO" id="GO:0042597">
    <property type="term" value="C:periplasmic space"/>
    <property type="evidence" value="ECO:0007669"/>
    <property type="project" value="UniProtKB-SubCell"/>
</dbReference>
<keyword evidence="4 5" id="KW-0574">Periplasm</keyword>
<dbReference type="Gene3D" id="2.120.10.30">
    <property type="entry name" value="TolB, C-terminal domain"/>
    <property type="match status" value="1"/>
</dbReference>
<evidence type="ECO:0000313" key="8">
    <source>
        <dbReference type="Proteomes" id="UP000182108"/>
    </source>
</evidence>
<accession>A0A0K6INJ9</accession>
<proteinExistence type="inferred from homology"/>
<sequence length="455" mass="49049">MSMGMRCHQRKFVQNFTLSTTSVIAMHGLAHRAFHRFLPFMVALAALAALPARAQLTVEITGAGGRLIPVAIPYLAGEESLPAPISQIVSQDLAKSGIFQLVDVGMMRLPEDQIPDYANLAQRGADAVLAGTATPVGAGQYEVRVRVFDTRRQADLGGILYRFTPSQTRATAHRIADFVYEKLTGVPGYFASRLAYVVKQGSRYELRISEADGSNSVPALISQEPIISPAWSPDGTKVAYVSFEAKKPVVYVHELASGQRRAVANFKGSNSAPAFSPDGQNLAVALTRDGISQIYLVPVSGGAPVRLSRSSAIDTEPVFSPDGRYLYFTSDRGGSPQIYRMPASGGAAERVTFEGEYNVSPDVSSDGKLLTFVTRNQGRYQVALLDLQTRQQLILSDSSRDESPSFAPNGRMIVYASESGGRGSLFAVSTDGKVRLRLSAEGADVREPAWGPLPR</sequence>
<dbReference type="SUPFAM" id="SSF52964">
    <property type="entry name" value="TolB, N-terminal domain"/>
    <property type="match status" value="1"/>
</dbReference>
<evidence type="ECO:0000256" key="1">
    <source>
        <dbReference type="ARBA" id="ARBA00004418"/>
    </source>
</evidence>
<dbReference type="GO" id="GO:0051301">
    <property type="term" value="P:cell division"/>
    <property type="evidence" value="ECO:0007669"/>
    <property type="project" value="UniProtKB-UniRule"/>
</dbReference>
<dbReference type="GO" id="GO:0017038">
    <property type="term" value="P:protein import"/>
    <property type="evidence" value="ECO:0007669"/>
    <property type="project" value="InterPro"/>
</dbReference>
<comment type="function">
    <text evidence="5">Part of the Tol-Pal system, which plays a role in outer membrane invagination during cell division and is important for maintaining outer membrane integrity.</text>
</comment>
<comment type="subunit">
    <text evidence="5">The Tol-Pal system is composed of five core proteins: the inner membrane proteins TolA, TolQ and TolR, the periplasmic protein TolB and the outer membrane protein Pal. They form a network linking the inner and outer membranes and the peptidoglycan layer.</text>
</comment>
<dbReference type="Gene3D" id="3.40.50.10070">
    <property type="entry name" value="TolB, N-terminal domain"/>
    <property type="match status" value="1"/>
</dbReference>
<evidence type="ECO:0000313" key="7">
    <source>
        <dbReference type="EMBL" id="CUB04661.1"/>
    </source>
</evidence>
<dbReference type="InterPro" id="IPR011042">
    <property type="entry name" value="6-blade_b-propeller_TolB-like"/>
</dbReference>
<protein>
    <recommendedName>
        <fullName evidence="5">Tol-Pal system protein TolB</fullName>
    </recommendedName>
</protein>
<dbReference type="PANTHER" id="PTHR36842:SF1">
    <property type="entry name" value="PROTEIN TOLB"/>
    <property type="match status" value="1"/>
</dbReference>
<dbReference type="InterPro" id="IPR007195">
    <property type="entry name" value="TolB_N"/>
</dbReference>
<keyword evidence="3 5" id="KW-0732">Signal</keyword>